<feature type="region of interest" description="Disordered" evidence="1">
    <location>
        <begin position="674"/>
        <end position="707"/>
    </location>
</feature>
<evidence type="ECO:0000313" key="4">
    <source>
        <dbReference type="EMBL" id="KAK1691881.1"/>
    </source>
</evidence>
<dbReference type="InterPro" id="IPR013103">
    <property type="entry name" value="RVT_2"/>
</dbReference>
<dbReference type="InterPro" id="IPR029480">
    <property type="entry name" value="Transpos_assoc"/>
</dbReference>
<reference evidence="4" key="1">
    <citation type="submission" date="2023-07" db="EMBL/GenBank/DDBJ databases">
        <title>A chromosome-level genome assembly of Lolium multiflorum.</title>
        <authorList>
            <person name="Chen Y."/>
            <person name="Copetti D."/>
            <person name="Kolliker R."/>
            <person name="Studer B."/>
        </authorList>
    </citation>
    <scope>NUCLEOTIDE SEQUENCE</scope>
    <source>
        <strain evidence="4">02402/16</strain>
        <tissue evidence="4">Leaf</tissue>
    </source>
</reference>
<comment type="caution">
    <text evidence="4">The sequence shown here is derived from an EMBL/GenBank/DDBJ whole genome shotgun (WGS) entry which is preliminary data.</text>
</comment>
<keyword evidence="5" id="KW-1185">Reference proteome</keyword>
<dbReference type="AlphaFoldDB" id="A0AAD8TQD4"/>
<dbReference type="Pfam" id="PF13963">
    <property type="entry name" value="Transpos_assoc"/>
    <property type="match status" value="1"/>
</dbReference>
<evidence type="ECO:0000313" key="5">
    <source>
        <dbReference type="Proteomes" id="UP001231189"/>
    </source>
</evidence>
<sequence length="707" mass="81846">MVEPSKVFEALENPDWLLAMQEELNNFKRNDVWTLVKRPDHCRNVIGTKWVFKNKQDEHGIVIRNKARLVAQGFSQVEGVDYGEMFAHVARLESIRILLAFAAHDGFKLQQMDVKSAFLNGPLHEEVYVRQPPGFEDPHFPDHVFKLNKALYGLKQALGLGTSTYMSCLRTVGSKFEMSMMGELRFFLGFEIKQLRHGTFINQAKYLQDMLKRFDMKGANGIGTPMHLKCQLTLDEDGKTVDPKLYRSMIVRKINPYLVEKNNWLCPNPLFYHQYQERIYNEIYGKKEFACCPQGSISMDMIDSEPEYFGEAKAICEELGLVPLMTFNHQYNKEIICQFYATVVFEEDENGDRSLTWMTKEHLMRASWEEFAQGLGYQLAHNNRNSFRVHLQPKPMRKDKMVNLYIDGRPLCGSAYDLLPTYDFLNRIYHNTINPKHTNHDEVHRFLVNLLVLSQENQGSGKQLDCMDYIWHEMRDCAFLRKLPQYAPYIMRLICLKWEQAGRGDLLTQCGLLTTHPVRGIIIKTHKLPREGVKSFLLVAEANKSKQGFICCPCLKCKNEKDYSCSRDIQSHLLRHGFMSGYNVWTKHGEEGVMMEDSDEEDNDDKYRSMFSEYDDTAMEDNGEEGGEERAPDEPGDDDLRRAISDARRDCGTYKERLQFDKMLEDHQKLLYPGCEDGQKKLGSLEISSGEELPVEQTDDGLEEDIA</sequence>
<dbReference type="EMBL" id="JAUUTY010000001">
    <property type="protein sequence ID" value="KAK1691881.1"/>
    <property type="molecule type" value="Genomic_DNA"/>
</dbReference>
<dbReference type="SUPFAM" id="SSF56672">
    <property type="entry name" value="DNA/RNA polymerases"/>
    <property type="match status" value="1"/>
</dbReference>
<name>A0AAD8TQD4_LOLMU</name>
<evidence type="ECO:0000256" key="1">
    <source>
        <dbReference type="SAM" id="MobiDB-lite"/>
    </source>
</evidence>
<feature type="domain" description="Reverse transcriptase Ty1/copia-type" evidence="2">
    <location>
        <begin position="30"/>
        <end position="157"/>
    </location>
</feature>
<gene>
    <name evidence="4" type="ORF">QYE76_008578</name>
</gene>
<evidence type="ECO:0000259" key="2">
    <source>
        <dbReference type="Pfam" id="PF07727"/>
    </source>
</evidence>
<organism evidence="4 5">
    <name type="scientific">Lolium multiflorum</name>
    <name type="common">Italian ryegrass</name>
    <name type="synonym">Lolium perenne subsp. multiflorum</name>
    <dbReference type="NCBI Taxonomy" id="4521"/>
    <lineage>
        <taxon>Eukaryota</taxon>
        <taxon>Viridiplantae</taxon>
        <taxon>Streptophyta</taxon>
        <taxon>Embryophyta</taxon>
        <taxon>Tracheophyta</taxon>
        <taxon>Spermatophyta</taxon>
        <taxon>Magnoliopsida</taxon>
        <taxon>Liliopsida</taxon>
        <taxon>Poales</taxon>
        <taxon>Poaceae</taxon>
        <taxon>BOP clade</taxon>
        <taxon>Pooideae</taxon>
        <taxon>Poodae</taxon>
        <taxon>Poeae</taxon>
        <taxon>Poeae Chloroplast Group 2 (Poeae type)</taxon>
        <taxon>Loliodinae</taxon>
        <taxon>Loliinae</taxon>
        <taxon>Lolium</taxon>
    </lineage>
</organism>
<feature type="domain" description="Transposase-associated" evidence="3">
    <location>
        <begin position="530"/>
        <end position="590"/>
    </location>
</feature>
<dbReference type="Pfam" id="PF07727">
    <property type="entry name" value="RVT_2"/>
    <property type="match status" value="2"/>
</dbReference>
<dbReference type="Proteomes" id="UP001231189">
    <property type="component" value="Unassembled WGS sequence"/>
</dbReference>
<protein>
    <submittedName>
        <fullName evidence="4">Uncharacterized protein</fullName>
    </submittedName>
</protein>
<feature type="compositionally biased region" description="Acidic residues" evidence="1">
    <location>
        <begin position="618"/>
        <end position="627"/>
    </location>
</feature>
<feature type="compositionally biased region" description="Basic and acidic residues" evidence="1">
    <location>
        <begin position="628"/>
        <end position="640"/>
    </location>
</feature>
<dbReference type="InterPro" id="IPR043502">
    <property type="entry name" value="DNA/RNA_pol_sf"/>
</dbReference>
<evidence type="ECO:0000259" key="3">
    <source>
        <dbReference type="Pfam" id="PF13963"/>
    </source>
</evidence>
<feature type="domain" description="Reverse transcriptase Ty1/copia-type" evidence="2">
    <location>
        <begin position="172"/>
        <end position="226"/>
    </location>
</feature>
<feature type="region of interest" description="Disordered" evidence="1">
    <location>
        <begin position="618"/>
        <end position="640"/>
    </location>
</feature>
<accession>A0AAD8TQD4</accession>
<proteinExistence type="predicted"/>
<feature type="compositionally biased region" description="Acidic residues" evidence="1">
    <location>
        <begin position="693"/>
        <end position="707"/>
    </location>
</feature>